<name>A0ABP5VSH0_9ACTN</name>
<gene>
    <name evidence="3" type="ORF">GCM10010420_39880</name>
</gene>
<keyword evidence="2" id="KW-1133">Transmembrane helix</keyword>
<dbReference type="EMBL" id="BAAATJ010000020">
    <property type="protein sequence ID" value="GAA2407807.1"/>
    <property type="molecule type" value="Genomic_DNA"/>
</dbReference>
<evidence type="ECO:0000313" key="3">
    <source>
        <dbReference type="EMBL" id="GAA2407807.1"/>
    </source>
</evidence>
<evidence type="ECO:0008006" key="5">
    <source>
        <dbReference type="Google" id="ProtNLM"/>
    </source>
</evidence>
<evidence type="ECO:0000256" key="1">
    <source>
        <dbReference type="SAM" id="MobiDB-lite"/>
    </source>
</evidence>
<keyword evidence="2" id="KW-0812">Transmembrane</keyword>
<evidence type="ECO:0000256" key="2">
    <source>
        <dbReference type="SAM" id="Phobius"/>
    </source>
</evidence>
<feature type="transmembrane region" description="Helical" evidence="2">
    <location>
        <begin position="55"/>
        <end position="75"/>
    </location>
</feature>
<organism evidence="3 4">
    <name type="scientific">Streptomyces glaucosporus</name>
    <dbReference type="NCBI Taxonomy" id="284044"/>
    <lineage>
        <taxon>Bacteria</taxon>
        <taxon>Bacillati</taxon>
        <taxon>Actinomycetota</taxon>
        <taxon>Actinomycetes</taxon>
        <taxon>Kitasatosporales</taxon>
        <taxon>Streptomycetaceae</taxon>
        <taxon>Streptomyces</taxon>
    </lineage>
</organism>
<accession>A0ABP5VSH0</accession>
<sequence length="238" mass="25771">MAASDADAVTLVHRRKSPMPGVRKTLRGLTPLVVAVVSLVVLLRADGEGPLRTVAGGLLAASGAVLICWGAWWLVDGITDLLAWRVLQHGPRNAMRLSAWGVEYDPSWRGGGFRMSVPWSEVTGAEFRPGLGSTPIFCVAADGRHPAPPDGGPLRHPRPSQPSDRALARADAQEPAPDTDRAMLANAHLFGTPMVVDLKLCEGLDVDELDRLLQRWTDGRCRCLPPDWVRRKWAQGTG</sequence>
<keyword evidence="4" id="KW-1185">Reference proteome</keyword>
<protein>
    <recommendedName>
        <fullName evidence="5">Integral membrane protein</fullName>
    </recommendedName>
</protein>
<keyword evidence="2" id="KW-0472">Membrane</keyword>
<comment type="caution">
    <text evidence="3">The sequence shown here is derived from an EMBL/GenBank/DDBJ whole genome shotgun (WGS) entry which is preliminary data.</text>
</comment>
<dbReference type="RefSeq" id="WP_344632437.1">
    <property type="nucleotide sequence ID" value="NZ_BAAATJ010000020.1"/>
</dbReference>
<feature type="region of interest" description="Disordered" evidence="1">
    <location>
        <begin position="147"/>
        <end position="178"/>
    </location>
</feature>
<dbReference type="Proteomes" id="UP001500058">
    <property type="component" value="Unassembled WGS sequence"/>
</dbReference>
<proteinExistence type="predicted"/>
<feature type="transmembrane region" description="Helical" evidence="2">
    <location>
        <begin position="25"/>
        <end position="43"/>
    </location>
</feature>
<evidence type="ECO:0000313" key="4">
    <source>
        <dbReference type="Proteomes" id="UP001500058"/>
    </source>
</evidence>
<reference evidence="4" key="1">
    <citation type="journal article" date="2019" name="Int. J. Syst. Evol. Microbiol.">
        <title>The Global Catalogue of Microorganisms (GCM) 10K type strain sequencing project: providing services to taxonomists for standard genome sequencing and annotation.</title>
        <authorList>
            <consortium name="The Broad Institute Genomics Platform"/>
            <consortium name="The Broad Institute Genome Sequencing Center for Infectious Disease"/>
            <person name="Wu L."/>
            <person name="Ma J."/>
        </authorList>
    </citation>
    <scope>NUCLEOTIDE SEQUENCE [LARGE SCALE GENOMIC DNA]</scope>
    <source>
        <strain evidence="4">JCM 6921</strain>
    </source>
</reference>